<keyword evidence="2" id="KW-1185">Reference proteome</keyword>
<gene>
    <name evidence="1" type="ORF">FHU39_001871</name>
</gene>
<dbReference type="AlphaFoldDB" id="A0A839N3J8"/>
<protein>
    <submittedName>
        <fullName evidence="1">Uncharacterized protein</fullName>
    </submittedName>
</protein>
<dbReference type="Proteomes" id="UP000559182">
    <property type="component" value="Unassembled WGS sequence"/>
</dbReference>
<dbReference type="EMBL" id="JACHVQ010000001">
    <property type="protein sequence ID" value="MBB2891887.1"/>
    <property type="molecule type" value="Genomic_DNA"/>
</dbReference>
<evidence type="ECO:0000313" key="2">
    <source>
        <dbReference type="Proteomes" id="UP000559182"/>
    </source>
</evidence>
<comment type="caution">
    <text evidence="1">The sequence shown here is derived from an EMBL/GenBank/DDBJ whole genome shotgun (WGS) entry which is preliminary data.</text>
</comment>
<accession>A0A839N3J8</accession>
<sequence>MKFGGIYWVCLGGRNWVQEISSVTAPTVRMHTVRDLQLDEVSQEPEDES</sequence>
<name>A0A839N3J8_9MICO</name>
<evidence type="ECO:0000313" key="1">
    <source>
        <dbReference type="EMBL" id="MBB2891887.1"/>
    </source>
</evidence>
<proteinExistence type="predicted"/>
<organism evidence="1 2">
    <name type="scientific">Flexivirga oryzae</name>
    <dbReference type="NCBI Taxonomy" id="1794944"/>
    <lineage>
        <taxon>Bacteria</taxon>
        <taxon>Bacillati</taxon>
        <taxon>Actinomycetota</taxon>
        <taxon>Actinomycetes</taxon>
        <taxon>Micrococcales</taxon>
        <taxon>Dermacoccaceae</taxon>
        <taxon>Flexivirga</taxon>
    </lineage>
</organism>
<reference evidence="1 2" key="1">
    <citation type="submission" date="2020-08" db="EMBL/GenBank/DDBJ databases">
        <title>Sequencing the genomes of 1000 actinobacteria strains.</title>
        <authorList>
            <person name="Klenk H.-P."/>
        </authorList>
    </citation>
    <scope>NUCLEOTIDE SEQUENCE [LARGE SCALE GENOMIC DNA]</scope>
    <source>
        <strain evidence="1 2">DSM 105369</strain>
    </source>
</reference>